<keyword evidence="1" id="KW-0472">Membrane</keyword>
<dbReference type="RefSeq" id="WP_260796040.1">
    <property type="nucleotide sequence ID" value="NZ_CP093313.1"/>
</dbReference>
<feature type="transmembrane region" description="Helical" evidence="1">
    <location>
        <begin position="244"/>
        <end position="263"/>
    </location>
</feature>
<dbReference type="AlphaFoldDB" id="A0A9J7BUV2"/>
<feature type="transmembrane region" description="Helical" evidence="1">
    <location>
        <begin position="180"/>
        <end position="202"/>
    </location>
</feature>
<feature type="transmembrane region" description="Helical" evidence="1">
    <location>
        <begin position="350"/>
        <end position="371"/>
    </location>
</feature>
<dbReference type="InterPro" id="IPR002656">
    <property type="entry name" value="Acyl_transf_3_dom"/>
</dbReference>
<keyword evidence="1" id="KW-0812">Transmembrane</keyword>
<keyword evidence="3" id="KW-0012">Acyltransferase</keyword>
<dbReference type="GO" id="GO:0016020">
    <property type="term" value="C:membrane"/>
    <property type="evidence" value="ECO:0007669"/>
    <property type="project" value="TreeGrafter"/>
</dbReference>
<dbReference type="GO" id="GO:0016747">
    <property type="term" value="F:acyltransferase activity, transferring groups other than amino-acyl groups"/>
    <property type="evidence" value="ECO:0007669"/>
    <property type="project" value="InterPro"/>
</dbReference>
<proteinExistence type="predicted"/>
<feature type="transmembrane region" description="Helical" evidence="1">
    <location>
        <begin position="52"/>
        <end position="80"/>
    </location>
</feature>
<feature type="transmembrane region" description="Helical" evidence="1">
    <location>
        <begin position="214"/>
        <end position="232"/>
    </location>
</feature>
<evidence type="ECO:0000313" key="4">
    <source>
        <dbReference type="Proteomes" id="UP001059380"/>
    </source>
</evidence>
<accession>A0A9J7BUV2</accession>
<feature type="transmembrane region" description="Helical" evidence="1">
    <location>
        <begin position="275"/>
        <end position="295"/>
    </location>
</feature>
<dbReference type="GO" id="GO:0009103">
    <property type="term" value="P:lipopolysaccharide biosynthetic process"/>
    <property type="evidence" value="ECO:0007669"/>
    <property type="project" value="TreeGrafter"/>
</dbReference>
<evidence type="ECO:0000259" key="2">
    <source>
        <dbReference type="Pfam" id="PF01757"/>
    </source>
</evidence>
<dbReference type="Pfam" id="PF01757">
    <property type="entry name" value="Acyl_transf_3"/>
    <property type="match status" value="1"/>
</dbReference>
<dbReference type="EMBL" id="CP093313">
    <property type="protein sequence ID" value="UWZ86400.1"/>
    <property type="molecule type" value="Genomic_DNA"/>
</dbReference>
<dbReference type="InterPro" id="IPR050879">
    <property type="entry name" value="Acyltransferase_3"/>
</dbReference>
<evidence type="ECO:0000313" key="3">
    <source>
        <dbReference type="EMBL" id="UWZ86400.1"/>
    </source>
</evidence>
<sequence length="395" mass="44824">MTIQSDQASKAQKSGSAYYRPELDALRFFAFLCVFSFHRMDYVPTDPVRDRWLYLIGNVGPFGVPVFFLLSAFLITELLLRERDKTGRVHIKAFYLRRILRIWPLYFVAFFGLALLNHFVPGLGTSDPLACVAFTFFAGNWYILHHGWIAGAVDPLWSISVEEQFYIAIPLIAARAGRRMLGLVSALLLAVAYVTILLYALHPTTGDNGEWTNSFLQFQFFAAGTLIALILRGRLVCVPVWMRFAGFVLGFTFWFTALMRFQVKSWEPHPTPMGALAGWLLVLAGSLLFFLSALGTPARLVPRWLAYLGRISYGLYLVHSLVFFLTFNKAVPYLRRSFPGVAMPESVRNLVWTVVVLAVSIGLASLSFHYFERPFLRLKSRFTFVRSREDVAPSV</sequence>
<protein>
    <submittedName>
        <fullName evidence="3">Acyltransferase</fullName>
    </submittedName>
</protein>
<reference evidence="3" key="1">
    <citation type="submission" date="2021-04" db="EMBL/GenBank/DDBJ databases">
        <title>Phylogenetic analysis of Acidobacteriaceae.</title>
        <authorList>
            <person name="Qiu L."/>
            <person name="Zhang Q."/>
        </authorList>
    </citation>
    <scope>NUCLEOTIDE SEQUENCE</scope>
    <source>
        <strain evidence="3">DSM 25168</strain>
    </source>
</reference>
<feature type="domain" description="Acyltransferase 3" evidence="2">
    <location>
        <begin position="21"/>
        <end position="365"/>
    </location>
</feature>
<name>A0A9J7BUV2_9BACT</name>
<keyword evidence="1" id="KW-1133">Transmembrane helix</keyword>
<keyword evidence="3" id="KW-0808">Transferase</keyword>
<dbReference type="Proteomes" id="UP001059380">
    <property type="component" value="Chromosome"/>
</dbReference>
<dbReference type="PANTHER" id="PTHR23028:SF53">
    <property type="entry name" value="ACYL_TRANSF_3 DOMAIN-CONTAINING PROTEIN"/>
    <property type="match status" value="1"/>
</dbReference>
<feature type="transmembrane region" description="Helical" evidence="1">
    <location>
        <begin position="307"/>
        <end position="330"/>
    </location>
</feature>
<dbReference type="KEGG" id="orp:MOP44_10750"/>
<evidence type="ECO:0000256" key="1">
    <source>
        <dbReference type="SAM" id="Phobius"/>
    </source>
</evidence>
<keyword evidence="4" id="KW-1185">Reference proteome</keyword>
<organism evidence="3 4">
    <name type="scientific">Occallatibacter riparius</name>
    <dbReference type="NCBI Taxonomy" id="1002689"/>
    <lineage>
        <taxon>Bacteria</taxon>
        <taxon>Pseudomonadati</taxon>
        <taxon>Acidobacteriota</taxon>
        <taxon>Terriglobia</taxon>
        <taxon>Terriglobales</taxon>
        <taxon>Acidobacteriaceae</taxon>
        <taxon>Occallatibacter</taxon>
    </lineage>
</organism>
<feature type="transmembrane region" description="Helical" evidence="1">
    <location>
        <begin position="100"/>
        <end position="120"/>
    </location>
</feature>
<gene>
    <name evidence="3" type="ORF">MOP44_10750</name>
</gene>
<dbReference type="PANTHER" id="PTHR23028">
    <property type="entry name" value="ACETYLTRANSFERASE"/>
    <property type="match status" value="1"/>
</dbReference>